<dbReference type="InterPro" id="IPR036318">
    <property type="entry name" value="FAD-bd_PCMH-like_sf"/>
</dbReference>
<feature type="signal peptide" evidence="5">
    <location>
        <begin position="1"/>
        <end position="23"/>
    </location>
</feature>
<dbReference type="Pfam" id="PF01565">
    <property type="entry name" value="FAD_binding_4"/>
    <property type="match status" value="1"/>
</dbReference>
<comment type="caution">
    <text evidence="7">The sequence shown here is derived from an EMBL/GenBank/DDBJ whole genome shotgun (WGS) entry which is preliminary data.</text>
</comment>
<dbReference type="PANTHER" id="PTHR42973:SF53">
    <property type="entry name" value="FAD-BINDING PCMH-TYPE DOMAIN-CONTAINING PROTEIN-RELATED"/>
    <property type="match status" value="1"/>
</dbReference>
<evidence type="ECO:0000256" key="4">
    <source>
        <dbReference type="ARBA" id="ARBA00023002"/>
    </source>
</evidence>
<evidence type="ECO:0000313" key="8">
    <source>
        <dbReference type="Proteomes" id="UP001610335"/>
    </source>
</evidence>
<dbReference type="PROSITE" id="PS51387">
    <property type="entry name" value="FAD_PCMH"/>
    <property type="match status" value="1"/>
</dbReference>
<dbReference type="InterPro" id="IPR016169">
    <property type="entry name" value="FAD-bd_PCMH_sub2"/>
</dbReference>
<evidence type="ECO:0000313" key="7">
    <source>
        <dbReference type="EMBL" id="KAL2828012.1"/>
    </source>
</evidence>
<sequence length="506" mass="54463">MKYLAQLVGTAIAILTYATPSTAVTSQVEYVTPPKEVSCACRKLALASPRRIVLPGSNNYTTQATDSYWDIRAALSPACVFLPNSADEISTAMRIIGSCDAPFAVRGGGHMNIPGSNNIDGGVLLALDNFNQITVTNSSNTVAVGPGQTWYDVYSALDPYGRVAVGGRLKTIGVPGLTLIGGFHYFNNKYGFAMDNVISYDVVLGNGTQVTATRSSHGELFWALKGGGGNNFGIVTRFVLRTFEAPRVTTTIQVFNESAVPGFLSAVVEAAKLDDGEDTIAAGMVATVTYNTTTKSVSASLLGVQEGASMPPSQFANFSSISTVARNNVTTLKEFAATLDTPMQMFRIVFVHKTIKADAEALISIYEAWREAVEQISDVEGLSPTFVPNVISPAAARVAKSNGIGNVWGLEEEPLIIWQFSTGWAHARDDLRVESWSRLLSERLHAINQEKGIASEFIYMGDAGEWQDPFAGFPEENVARLKTVQRSYDPSGVFTRLNWGGFTLSV</sequence>
<comment type="similarity">
    <text evidence="1">Belongs to the oxygen-dependent FAD-linked oxidoreductase family.</text>
</comment>
<reference evidence="7 8" key="1">
    <citation type="submission" date="2024-07" db="EMBL/GenBank/DDBJ databases">
        <title>Section-level genome sequencing and comparative genomics of Aspergillus sections Usti and Cavernicolus.</title>
        <authorList>
            <consortium name="Lawrence Berkeley National Laboratory"/>
            <person name="Nybo J.L."/>
            <person name="Vesth T.C."/>
            <person name="Theobald S."/>
            <person name="Frisvad J.C."/>
            <person name="Larsen T.O."/>
            <person name="Kjaerboelling I."/>
            <person name="Rothschild-Mancinelli K."/>
            <person name="Lyhne E.K."/>
            <person name="Kogle M.E."/>
            <person name="Barry K."/>
            <person name="Clum A."/>
            <person name="Na H."/>
            <person name="Ledsgaard L."/>
            <person name="Lin J."/>
            <person name="Lipzen A."/>
            <person name="Kuo A."/>
            <person name="Riley R."/>
            <person name="Mondo S."/>
            <person name="LaButti K."/>
            <person name="Haridas S."/>
            <person name="Pangalinan J."/>
            <person name="Salamov A.A."/>
            <person name="Simmons B.A."/>
            <person name="Magnuson J.K."/>
            <person name="Chen J."/>
            <person name="Drula E."/>
            <person name="Henrissat B."/>
            <person name="Wiebenga A."/>
            <person name="Lubbers R.J."/>
            <person name="Gomes A.C."/>
            <person name="Makela M.R."/>
            <person name="Stajich J."/>
            <person name="Grigoriev I.V."/>
            <person name="Mortensen U.H."/>
            <person name="De vries R.P."/>
            <person name="Baker S.E."/>
            <person name="Andersen M.R."/>
        </authorList>
    </citation>
    <scope>NUCLEOTIDE SEQUENCE [LARGE SCALE GENOMIC DNA]</scope>
    <source>
        <strain evidence="7 8">CBS 600.67</strain>
    </source>
</reference>
<keyword evidence="3" id="KW-0274">FAD</keyword>
<keyword evidence="5" id="KW-0732">Signal</keyword>
<organism evidence="7 8">
    <name type="scientific">Aspergillus cavernicola</name>
    <dbReference type="NCBI Taxonomy" id="176166"/>
    <lineage>
        <taxon>Eukaryota</taxon>
        <taxon>Fungi</taxon>
        <taxon>Dikarya</taxon>
        <taxon>Ascomycota</taxon>
        <taxon>Pezizomycotina</taxon>
        <taxon>Eurotiomycetes</taxon>
        <taxon>Eurotiomycetidae</taxon>
        <taxon>Eurotiales</taxon>
        <taxon>Aspergillaceae</taxon>
        <taxon>Aspergillus</taxon>
        <taxon>Aspergillus subgen. Nidulantes</taxon>
    </lineage>
</organism>
<evidence type="ECO:0000256" key="5">
    <source>
        <dbReference type="SAM" id="SignalP"/>
    </source>
</evidence>
<dbReference type="PANTHER" id="PTHR42973">
    <property type="entry name" value="BINDING OXIDOREDUCTASE, PUTATIVE (AFU_ORTHOLOGUE AFUA_1G17690)-RELATED"/>
    <property type="match status" value="1"/>
</dbReference>
<keyword evidence="8" id="KW-1185">Reference proteome</keyword>
<gene>
    <name evidence="7" type="ORF">BDW59DRAFT_178958</name>
</gene>
<dbReference type="Proteomes" id="UP001610335">
    <property type="component" value="Unassembled WGS sequence"/>
</dbReference>
<keyword evidence="2" id="KW-0285">Flavoprotein</keyword>
<name>A0ABR4IMA2_9EURO</name>
<evidence type="ECO:0000256" key="3">
    <source>
        <dbReference type="ARBA" id="ARBA00022827"/>
    </source>
</evidence>
<feature type="chain" id="PRO_5046145990" description="FAD-binding PCMH-type domain-containing protein" evidence="5">
    <location>
        <begin position="24"/>
        <end position="506"/>
    </location>
</feature>
<dbReference type="SUPFAM" id="SSF56176">
    <property type="entry name" value="FAD-binding/transporter-associated domain-like"/>
    <property type="match status" value="1"/>
</dbReference>
<feature type="domain" description="FAD-binding PCMH-type" evidence="6">
    <location>
        <begin position="73"/>
        <end position="245"/>
    </location>
</feature>
<evidence type="ECO:0000259" key="6">
    <source>
        <dbReference type="PROSITE" id="PS51387"/>
    </source>
</evidence>
<dbReference type="InterPro" id="IPR016166">
    <property type="entry name" value="FAD-bd_PCMH"/>
</dbReference>
<dbReference type="InterPro" id="IPR006094">
    <property type="entry name" value="Oxid_FAD_bind_N"/>
</dbReference>
<evidence type="ECO:0000256" key="1">
    <source>
        <dbReference type="ARBA" id="ARBA00005466"/>
    </source>
</evidence>
<dbReference type="InterPro" id="IPR050416">
    <property type="entry name" value="FAD-linked_Oxidoreductase"/>
</dbReference>
<dbReference type="Gene3D" id="3.30.465.10">
    <property type="match status" value="1"/>
</dbReference>
<protein>
    <recommendedName>
        <fullName evidence="6">FAD-binding PCMH-type domain-containing protein</fullName>
    </recommendedName>
</protein>
<keyword evidence="4" id="KW-0560">Oxidoreductase</keyword>
<proteinExistence type="inferred from homology"/>
<dbReference type="EMBL" id="JBFXLS010000022">
    <property type="protein sequence ID" value="KAL2828012.1"/>
    <property type="molecule type" value="Genomic_DNA"/>
</dbReference>
<accession>A0ABR4IMA2</accession>
<evidence type="ECO:0000256" key="2">
    <source>
        <dbReference type="ARBA" id="ARBA00022630"/>
    </source>
</evidence>